<sequence length="201" mass="21601">MTEMSDHAAQRAFLAQIVGELIAVRRARLLSMLVLALAMLVAGLGAAMQAQGTRVDTVLLFSAFSLIMIGIVCALGAIIAWTRINRDVLDSVASARPARARAPRSRNAGMAVAIGFAVIGLLFGWMLFSMTPILAVAVVLACAILACLGPVWANELSSADDRFAVILDSDDELADRFRTYTPIWLHDAFENEKAGRGRDRA</sequence>
<feature type="transmembrane region" description="Helical" evidence="1">
    <location>
        <begin position="59"/>
        <end position="81"/>
    </location>
</feature>
<accession>A0A2A3YVV6</accession>
<feature type="transmembrane region" description="Helical" evidence="1">
    <location>
        <begin position="29"/>
        <end position="47"/>
    </location>
</feature>
<evidence type="ECO:0000313" key="3">
    <source>
        <dbReference type="Proteomes" id="UP000218620"/>
    </source>
</evidence>
<gene>
    <name evidence="2" type="ORF">CIK65_06360</name>
</gene>
<evidence type="ECO:0000256" key="1">
    <source>
        <dbReference type="SAM" id="Phobius"/>
    </source>
</evidence>
<dbReference type="AlphaFoldDB" id="A0A2A3YVV6"/>
<feature type="transmembrane region" description="Helical" evidence="1">
    <location>
        <begin position="108"/>
        <end position="127"/>
    </location>
</feature>
<organism evidence="2 3">
    <name type="scientific">Brevibacterium aurantiacum</name>
    <dbReference type="NCBI Taxonomy" id="273384"/>
    <lineage>
        <taxon>Bacteria</taxon>
        <taxon>Bacillati</taxon>
        <taxon>Actinomycetota</taxon>
        <taxon>Actinomycetes</taxon>
        <taxon>Micrococcales</taxon>
        <taxon>Brevibacteriaceae</taxon>
        <taxon>Brevibacterium</taxon>
    </lineage>
</organism>
<dbReference type="Proteomes" id="UP000218620">
    <property type="component" value="Unassembled WGS sequence"/>
</dbReference>
<name>A0A2A3YVV6_BREAU</name>
<reference evidence="2 3" key="1">
    <citation type="journal article" date="2017" name="Elife">
        <title>Extensive horizontal gene transfer in cheese-associated bacteria.</title>
        <authorList>
            <person name="Bonham K.S."/>
            <person name="Wolfe B.E."/>
            <person name="Dutton R.J."/>
        </authorList>
    </citation>
    <scope>NUCLEOTIDE SEQUENCE [LARGE SCALE GENOMIC DNA]</scope>
    <source>
        <strain evidence="2 3">962_8</strain>
    </source>
</reference>
<comment type="caution">
    <text evidence="2">The sequence shown here is derived from an EMBL/GenBank/DDBJ whole genome shotgun (WGS) entry which is preliminary data.</text>
</comment>
<protein>
    <submittedName>
        <fullName evidence="2">Uncharacterized protein</fullName>
    </submittedName>
</protein>
<keyword evidence="1" id="KW-0812">Transmembrane</keyword>
<keyword evidence="1" id="KW-1133">Transmembrane helix</keyword>
<feature type="transmembrane region" description="Helical" evidence="1">
    <location>
        <begin position="133"/>
        <end position="153"/>
    </location>
</feature>
<proteinExistence type="predicted"/>
<dbReference type="EMBL" id="NRGQ01000006">
    <property type="protein sequence ID" value="PCC43480.1"/>
    <property type="molecule type" value="Genomic_DNA"/>
</dbReference>
<keyword evidence="1" id="KW-0472">Membrane</keyword>
<evidence type="ECO:0000313" key="2">
    <source>
        <dbReference type="EMBL" id="PCC43480.1"/>
    </source>
</evidence>